<keyword evidence="2" id="KW-1185">Reference proteome</keyword>
<dbReference type="EMBL" id="CM034401">
    <property type="protein sequence ID" value="KAJ0175566.1"/>
    <property type="molecule type" value="Genomic_DNA"/>
</dbReference>
<proteinExistence type="predicted"/>
<reference evidence="1 2" key="1">
    <citation type="journal article" date="2021" name="Front. Genet.">
        <title>Chromosome-Level Genome Assembly Reveals Significant Gene Expansion in the Toll and IMD Signaling Pathways of Dendrolimus kikuchii.</title>
        <authorList>
            <person name="Zhou J."/>
            <person name="Wu P."/>
            <person name="Xiong Z."/>
            <person name="Liu N."/>
            <person name="Zhao N."/>
            <person name="Ji M."/>
            <person name="Qiu Y."/>
            <person name="Yang B."/>
        </authorList>
    </citation>
    <scope>NUCLEOTIDE SEQUENCE [LARGE SCALE GENOMIC DNA]</scope>
    <source>
        <strain evidence="1">Ann1</strain>
    </source>
</reference>
<dbReference type="Proteomes" id="UP000824533">
    <property type="component" value="Linkage Group LG15"/>
</dbReference>
<name>A0ACC1CVF7_9NEOP</name>
<protein>
    <submittedName>
        <fullName evidence="1">Uncharacterized protein</fullName>
    </submittedName>
</protein>
<comment type="caution">
    <text evidence="1">The sequence shown here is derived from an EMBL/GenBank/DDBJ whole genome shotgun (WGS) entry which is preliminary data.</text>
</comment>
<accession>A0ACC1CVF7</accession>
<organism evidence="1 2">
    <name type="scientific">Dendrolimus kikuchii</name>
    <dbReference type="NCBI Taxonomy" id="765133"/>
    <lineage>
        <taxon>Eukaryota</taxon>
        <taxon>Metazoa</taxon>
        <taxon>Ecdysozoa</taxon>
        <taxon>Arthropoda</taxon>
        <taxon>Hexapoda</taxon>
        <taxon>Insecta</taxon>
        <taxon>Pterygota</taxon>
        <taxon>Neoptera</taxon>
        <taxon>Endopterygota</taxon>
        <taxon>Lepidoptera</taxon>
        <taxon>Glossata</taxon>
        <taxon>Ditrysia</taxon>
        <taxon>Bombycoidea</taxon>
        <taxon>Lasiocampidae</taxon>
        <taxon>Dendrolimus</taxon>
    </lineage>
</organism>
<sequence length="1206" mass="134928">MDAVLIELANLRLDLLDEGWVQAAHYSEFLEFGELSSEYENASETSDVRSIFKKLIRTFNEWLHTDNEEEKSWAVLSHQVKQQNLLALLAYYIDFGGKNIHTKEHRNNALLASRVYYKLLLVPGYKAYHIYHSQLFAHTLACLGFPKTMCDNEDNYYNTKELTREVNSLIKELSYFVNELKSIMEPLQLSPSDMNFEDILSNLVDITGGAIVNKLNVDKIELANISRVIYEMIDILICDSNRQPNAGAIQLLFKCLLPKLVAASVDNRNSNNLVRASYVTYSGLLLSKYGKAALSGYIILLQHLCYTLDGLERAEVRAARVSLVIGLMSLLPRKSYRKIVKWLLKLTATSKIPHRQIAMEMLSNLLSNDPDEKPPNTAPEEAKDKTPETETMKTTEENVVEKVPDEASPNENVEDQSDKVTISTDDENSQELPPQEDITEEDIAGLLRQRPHTVPYSDILRAVYERVNDVSSTLRTRALAILTDCLSSDRDPMKNALKELDGDGDVGRLMAAGARCVCDERAAVRRAAVPLVQRLITARDAPEPHSKDLAILVTLCRDASILVRSAAIGCLGELVQQRPAAPVFDAFLSGPMHQLSDPETKVQEQVVTLVRQLVIDRLQKYSINNADDLIPWQFLGGVTRHNMRRHLQKACTILVKTSTCISHRVVDTLSTHLGAVNDERDLQCLVMLTSVARYVDYSDIGFVLDYYYKLAEDVQVVREVRLMPLTLELMGVWSRWVQGTERSTLRDHLVRHLAHVDDDGCRISRAALAAQLDPDNLTWATELMQLSERSAVAGGMSNVGEWVRAADLSLVAPQPPQSALLSQFLNALADIPPEWSPKQLGCAVAGVGRLCMRSREAAGAAAPRLAALLADAAAPLPARINALLALTDICTRYTCIVEPLLGTVCGCLARGGAAQAAVAPLRRAAARALTRLLLAGYLRLRTPLYYRYCALLADEDDNVREPAEYYVTCCLTTDAIYHHFVDCILHYNKNVDTESISFDARQLIYDVMLQRMSLVQKLNIQCRLAREVMAHAADLLEDGDEELPLPLNAALLDAITLLCGPRMKLPKKPQNNGDAADMDDLQERVTTNIVSHKMKRTVAEEVVPAVLRLYAKIRVRGGQLATYLVRIATDLLNDYRHEIEELIENDEELVDRVRQFQETIGLEPSFGNARNLVTTSAPPEPVTPRAPRKRPARTFTRSPRKRTLRM</sequence>
<evidence type="ECO:0000313" key="1">
    <source>
        <dbReference type="EMBL" id="KAJ0175566.1"/>
    </source>
</evidence>
<evidence type="ECO:0000313" key="2">
    <source>
        <dbReference type="Proteomes" id="UP000824533"/>
    </source>
</evidence>
<gene>
    <name evidence="1" type="ORF">K1T71_008725</name>
</gene>